<gene>
    <name evidence="3" type="ORF">LEL_06712</name>
</gene>
<dbReference type="Gene3D" id="2.60.40.640">
    <property type="match status" value="1"/>
</dbReference>
<feature type="region of interest" description="Disordered" evidence="1">
    <location>
        <begin position="1"/>
        <end position="32"/>
    </location>
</feature>
<comment type="caution">
    <text evidence="3">The sequence shown here is derived from an EMBL/GenBank/DDBJ whole genome shotgun (WGS) entry which is preliminary data.</text>
</comment>
<dbReference type="Proteomes" id="UP000076881">
    <property type="component" value="Unassembled WGS sequence"/>
</dbReference>
<feature type="domain" description="LDB19 N-terminal" evidence="2">
    <location>
        <begin position="124"/>
        <end position="298"/>
    </location>
</feature>
<keyword evidence="4" id="KW-1185">Reference proteome</keyword>
<protein>
    <submittedName>
        <fullName evidence="3">Arrestin (Or S-antigen) domain protein</fullName>
    </submittedName>
</protein>
<sequence>MAHYDARYGTHASSSNNFVSGSPNQLDSEEQGTVKSHNLIDNLKKHCKPSYHFNRSSSSPIGELQSTSCSVAAIDYNIETPPIVFHGTHRDSAGALISGQLFLDISDDFVEIDSLKATIQAHTVYKRPYQSHCRECQHHDVEIQAWVLLGHTTRLNRGRHMFPFSGFLDGKLTASMDTPVISISYEFMAMAQVSHSTALARPPTQLKIERNLLVRRSIPEPIFPRQTVRRFPSLNIAVYAKYNSVINPTGSNSLTLTIDGVVAHEEKAEMMDLWKLKKVAWRLDETIKTIAPICDKHMAAANKVGCGNGLQGITRSEVRVIGEKQLYKGWKLDYSSACCSVIDVEYFVRPAHSHLYKSRYTCDAKTDDGMQVSHSLFLELTVSRGYSACLMLRMHFGIILTECSGTSISWDNEPLPLYEDVPPRPPSYICEWSVEYQDHEPLSAGHDIEQANSTDLPTNPQ</sequence>
<feature type="compositionally biased region" description="Polar residues" evidence="1">
    <location>
        <begin position="11"/>
        <end position="32"/>
    </location>
</feature>
<proteinExistence type="predicted"/>
<dbReference type="STRING" id="1081108.A0A162KM92"/>
<accession>A0A162KM92</accession>
<evidence type="ECO:0000259" key="2">
    <source>
        <dbReference type="Pfam" id="PF13002"/>
    </source>
</evidence>
<name>A0A162KM92_CORDF</name>
<dbReference type="OrthoDB" id="3832628at2759"/>
<evidence type="ECO:0000256" key="1">
    <source>
        <dbReference type="SAM" id="MobiDB-lite"/>
    </source>
</evidence>
<dbReference type="EMBL" id="AZHF01000004">
    <property type="protein sequence ID" value="OAA77028.1"/>
    <property type="molecule type" value="Genomic_DNA"/>
</dbReference>
<reference evidence="3 4" key="1">
    <citation type="journal article" date="2016" name="Genome Biol. Evol.">
        <title>Divergent and convergent evolution of fungal pathogenicity.</title>
        <authorList>
            <person name="Shang Y."/>
            <person name="Xiao G."/>
            <person name="Zheng P."/>
            <person name="Cen K."/>
            <person name="Zhan S."/>
            <person name="Wang C."/>
        </authorList>
    </citation>
    <scope>NUCLEOTIDE SEQUENCE [LARGE SCALE GENOMIC DNA]</scope>
    <source>
        <strain evidence="3 4">RCEF 1005</strain>
    </source>
</reference>
<evidence type="ECO:0000313" key="3">
    <source>
        <dbReference type="EMBL" id="OAA77028.1"/>
    </source>
</evidence>
<dbReference type="AlphaFoldDB" id="A0A162KM92"/>
<dbReference type="InterPro" id="IPR014752">
    <property type="entry name" value="Arrestin-like_C"/>
</dbReference>
<dbReference type="InterPro" id="IPR024391">
    <property type="entry name" value="LDB19_N"/>
</dbReference>
<evidence type="ECO:0000313" key="4">
    <source>
        <dbReference type="Proteomes" id="UP000076881"/>
    </source>
</evidence>
<dbReference type="Pfam" id="PF13002">
    <property type="entry name" value="LDB19"/>
    <property type="match status" value="1"/>
</dbReference>
<organism evidence="3 4">
    <name type="scientific">Akanthomyces lecanii RCEF 1005</name>
    <dbReference type="NCBI Taxonomy" id="1081108"/>
    <lineage>
        <taxon>Eukaryota</taxon>
        <taxon>Fungi</taxon>
        <taxon>Dikarya</taxon>
        <taxon>Ascomycota</taxon>
        <taxon>Pezizomycotina</taxon>
        <taxon>Sordariomycetes</taxon>
        <taxon>Hypocreomycetidae</taxon>
        <taxon>Hypocreales</taxon>
        <taxon>Cordycipitaceae</taxon>
        <taxon>Akanthomyces</taxon>
        <taxon>Cordyceps confragosa</taxon>
    </lineage>
</organism>